<dbReference type="Gene3D" id="3.40.50.2300">
    <property type="match status" value="1"/>
</dbReference>
<keyword evidence="4" id="KW-1003">Cell membrane</keyword>
<keyword evidence="5" id="KW-0997">Cell inner membrane</keyword>
<dbReference type="SUPFAM" id="SSF47226">
    <property type="entry name" value="Histidine-containing phosphotransfer domain, HPT domain"/>
    <property type="match status" value="1"/>
</dbReference>
<dbReference type="InterPro" id="IPR036097">
    <property type="entry name" value="HisK_dim/P_sf"/>
</dbReference>
<dbReference type="SMART" id="SM00062">
    <property type="entry name" value="PBPb"/>
    <property type="match status" value="2"/>
</dbReference>
<dbReference type="Gene3D" id="1.20.120.160">
    <property type="entry name" value="HPT domain"/>
    <property type="match status" value="1"/>
</dbReference>
<dbReference type="EMBL" id="CP016634">
    <property type="protein sequence ID" value="ANY85919.1"/>
    <property type="molecule type" value="Genomic_DNA"/>
</dbReference>
<dbReference type="SMART" id="SM00388">
    <property type="entry name" value="HisKA"/>
    <property type="match status" value="1"/>
</dbReference>
<accession>A0A1B2F0Y4</accession>
<comment type="catalytic activity">
    <reaction evidence="1">
        <text>ATP + protein L-histidine = ADP + protein N-phospho-L-histidine.</text>
        <dbReference type="EC" id="2.7.13.3"/>
    </reaction>
</comment>
<evidence type="ECO:0000256" key="17">
    <source>
        <dbReference type="PROSITE-ProRule" id="PRU00169"/>
    </source>
</evidence>
<dbReference type="InterPro" id="IPR005467">
    <property type="entry name" value="His_kinase_dom"/>
</dbReference>
<feature type="coiled-coil region" evidence="18">
    <location>
        <begin position="1031"/>
        <end position="1058"/>
    </location>
</feature>
<feature type="modified residue" description="4-aspartylphosphate" evidence="17">
    <location>
        <position position="870"/>
    </location>
</feature>
<evidence type="ECO:0000256" key="5">
    <source>
        <dbReference type="ARBA" id="ARBA00022519"/>
    </source>
</evidence>
<evidence type="ECO:0000256" key="19">
    <source>
        <dbReference type="SAM" id="SignalP"/>
    </source>
</evidence>
<dbReference type="InterPro" id="IPR001789">
    <property type="entry name" value="Sig_transdc_resp-reg_receiver"/>
</dbReference>
<dbReference type="GO" id="GO:0005524">
    <property type="term" value="F:ATP binding"/>
    <property type="evidence" value="ECO:0007669"/>
    <property type="project" value="UniProtKB-KW"/>
</dbReference>
<dbReference type="SUPFAM" id="SSF55874">
    <property type="entry name" value="ATPase domain of HSP90 chaperone/DNA topoisomerase II/histidine kinase"/>
    <property type="match status" value="1"/>
</dbReference>
<evidence type="ECO:0000256" key="3">
    <source>
        <dbReference type="ARBA" id="ARBA00012438"/>
    </source>
</evidence>
<feature type="domain" description="Response regulatory" evidence="21">
    <location>
        <begin position="821"/>
        <end position="940"/>
    </location>
</feature>
<dbReference type="CDD" id="cd13707">
    <property type="entry name" value="PBP2_BvgS_D2"/>
    <property type="match status" value="1"/>
</dbReference>
<dbReference type="CDD" id="cd17546">
    <property type="entry name" value="REC_hyHK_CKI1_RcsC-like"/>
    <property type="match status" value="1"/>
</dbReference>
<keyword evidence="6 17" id="KW-0597">Phosphoprotein</keyword>
<dbReference type="CDD" id="cd16922">
    <property type="entry name" value="HATPase_EvgS-ArcB-TorS-like"/>
    <property type="match status" value="1"/>
</dbReference>
<dbReference type="AlphaFoldDB" id="A0A1B2F0Y4"/>
<dbReference type="EC" id="2.7.13.3" evidence="3"/>
<evidence type="ECO:0000256" key="4">
    <source>
        <dbReference type="ARBA" id="ARBA00022475"/>
    </source>
</evidence>
<dbReference type="SUPFAM" id="SSF53850">
    <property type="entry name" value="Periplasmic binding protein-like II"/>
    <property type="match status" value="2"/>
</dbReference>
<sequence>MPLRLLLAALLHCIAVTVAHGAPLLNTHPFSEGARPDLDNRQLRWLWERRTLRLGVVDRENPPFEILGTGLSFEGITADYASLLAAQLRLQVKVKVFSSLDSAVTGLREGDIDLLGSMTVEQARAWGLRLSKPYVSDAPTLLAPTLRAPLDPGQPVRLAMVDGYRAPDQVGEALPQAQLHTYPSPASALAALSLDQTDLYLGSALAVRYVLGRNQSGGFEEIGRANLPEQMLGFAMAEDGSPLADLVDTALDSLSVSQRLEVSKRWRPTLIDSHHPEPLQLSVAEQLWLRDNPRVTVLADEHLVPLSYHDANGNWRGMSLDILQLIERRTGLQFDVRPGGTIERMIDQLRQGQAQLIAGLPDSPGRRRHLSFSRAYLSAPRVLVTRDEPQAPTALAQLQGQRLALIQGSAVQDELRQHYPRVRPLNVATPLDALHAVAKGKATAAVLTLDDARPLIIRWYPGRLKIAASLALPPVHFALASLRGATELQGIINKAMFSLAPQEIDALVRRWRNPMIVADGNWPRYRAKVVAGFAVIVVLLAMALLWVRYLRRLHLQLRGAKQDAEQANQAKTHFLATMSHEIRTPLHAVQGMLELAQRKAAQGVLDRLAIEVASDAARGLLELIGDILDITRIESGHLQLVLERVRLDEQVARVVQLFQQQAKGKGLELLLDTHGLVDAQVMLDPLRFKQVLANLLSNAVKFTPQGHVRVRVRARQYETRLLVELHVEDTGIGIDAAELDALGQPFRQASNQRQSARCSAGLGLGISRSLCQMMGGDLRLHSVLGQGTRVELNLDLALAPEREQALPASAPPAQASELRLRVLVVDDYPANRLLLAQQLDFLGHHARVAEDGSQALRLWLKEHFDVVISDCNMPQLNGYALARAIREHERRSGRSRCRLIGLTASAMTRERRRCRAVGMDDCLFKPLGLDSLQRALADGMRQQGSEQPMLDLDHLQRLVNRDQAALKALLGDLRSSNREDLQRLEAVGNDASALSELAHRVKGGARIARADRLYERCEQLERSCATQPVDVARLQRDVQALRRVMVQLEQQLARLPARGFQG</sequence>
<evidence type="ECO:0000256" key="10">
    <source>
        <dbReference type="ARBA" id="ARBA00022741"/>
    </source>
</evidence>
<evidence type="ECO:0000259" key="22">
    <source>
        <dbReference type="PROSITE" id="PS50894"/>
    </source>
</evidence>
<evidence type="ECO:0000256" key="6">
    <source>
        <dbReference type="ARBA" id="ARBA00022553"/>
    </source>
</evidence>
<reference evidence="23" key="1">
    <citation type="submission" date="2016-07" db="EMBL/GenBank/DDBJ databases">
        <title>New class B carbapenemase carried by novel plasmid in Pseudomonas putida enviromental strain in eastern Amazonia.</title>
        <authorList>
            <person name="Souza C.O."/>
            <person name="Lima K.V."/>
            <person name="Brasiliense D.M."/>
            <person name="Perez-Chaparro P.J."/>
            <person name="Mamizuka E.M."/>
            <person name="Lima M.O."/>
            <person name="Lima L.N."/>
            <person name="McCulloch J.A."/>
        </authorList>
    </citation>
    <scope>NUCLEOTIDE SEQUENCE [LARGE SCALE GENOMIC DNA]</scope>
    <source>
        <strain evidence="23">IEC33019</strain>
    </source>
</reference>
<feature type="domain" description="Histidine kinase" evidence="20">
    <location>
        <begin position="577"/>
        <end position="798"/>
    </location>
</feature>
<dbReference type="Pfam" id="PF00512">
    <property type="entry name" value="HisKA"/>
    <property type="match status" value="1"/>
</dbReference>
<dbReference type="InterPro" id="IPR011006">
    <property type="entry name" value="CheY-like_superfamily"/>
</dbReference>
<dbReference type="PANTHER" id="PTHR43047:SF72">
    <property type="entry name" value="OSMOSENSING HISTIDINE PROTEIN KINASE SLN1"/>
    <property type="match status" value="1"/>
</dbReference>
<dbReference type="Gene3D" id="1.10.287.130">
    <property type="match status" value="1"/>
</dbReference>
<evidence type="ECO:0000256" key="2">
    <source>
        <dbReference type="ARBA" id="ARBA00004429"/>
    </source>
</evidence>
<evidence type="ECO:0000259" key="21">
    <source>
        <dbReference type="PROSITE" id="PS50110"/>
    </source>
</evidence>
<dbReference type="PROSITE" id="PS50110">
    <property type="entry name" value="RESPONSE_REGULATORY"/>
    <property type="match status" value="1"/>
</dbReference>
<protein>
    <recommendedName>
        <fullName evidence="3">histidine kinase</fullName>
        <ecNumber evidence="3">2.7.13.3</ecNumber>
    </recommendedName>
</protein>
<keyword evidence="15" id="KW-0472">Membrane</keyword>
<keyword evidence="12" id="KW-0067">ATP-binding</keyword>
<evidence type="ECO:0000256" key="1">
    <source>
        <dbReference type="ARBA" id="ARBA00000085"/>
    </source>
</evidence>
<dbReference type="SUPFAM" id="SSF52172">
    <property type="entry name" value="CheY-like"/>
    <property type="match status" value="1"/>
</dbReference>
<gene>
    <name evidence="23" type="primary">bvgS_1</name>
    <name evidence="23" type="ORF">IEC33019_0315</name>
</gene>
<dbReference type="Gene3D" id="3.40.190.10">
    <property type="entry name" value="Periplasmic binding protein-like II"/>
    <property type="match status" value="4"/>
</dbReference>
<evidence type="ECO:0000256" key="9">
    <source>
        <dbReference type="ARBA" id="ARBA00022729"/>
    </source>
</evidence>
<dbReference type="InterPro" id="IPR036641">
    <property type="entry name" value="HPT_dom_sf"/>
</dbReference>
<dbReference type="GO" id="GO:0009927">
    <property type="term" value="F:histidine phosphotransfer kinase activity"/>
    <property type="evidence" value="ECO:0007669"/>
    <property type="project" value="TreeGrafter"/>
</dbReference>
<dbReference type="PANTHER" id="PTHR43047">
    <property type="entry name" value="TWO-COMPONENT HISTIDINE PROTEIN KINASE"/>
    <property type="match status" value="1"/>
</dbReference>
<evidence type="ECO:0000256" key="11">
    <source>
        <dbReference type="ARBA" id="ARBA00022777"/>
    </source>
</evidence>
<dbReference type="InterPro" id="IPR049871">
    <property type="entry name" value="BvgS-like_periplasmic2"/>
</dbReference>
<dbReference type="GO" id="GO:0000155">
    <property type="term" value="F:phosphorelay sensor kinase activity"/>
    <property type="evidence" value="ECO:0007669"/>
    <property type="project" value="InterPro"/>
</dbReference>
<keyword evidence="10" id="KW-0547">Nucleotide-binding</keyword>
<dbReference type="SMART" id="SM00448">
    <property type="entry name" value="REC"/>
    <property type="match status" value="1"/>
</dbReference>
<dbReference type="InterPro" id="IPR004358">
    <property type="entry name" value="Sig_transdc_His_kin-like_C"/>
</dbReference>
<feature type="signal peptide" evidence="19">
    <location>
        <begin position="1"/>
        <end position="21"/>
    </location>
</feature>
<dbReference type="Pfam" id="PF00072">
    <property type="entry name" value="Response_reg"/>
    <property type="match status" value="1"/>
</dbReference>
<dbReference type="SMART" id="SM00387">
    <property type="entry name" value="HATPase_c"/>
    <property type="match status" value="1"/>
</dbReference>
<evidence type="ECO:0000256" key="8">
    <source>
        <dbReference type="ARBA" id="ARBA00022692"/>
    </source>
</evidence>
<dbReference type="CDD" id="cd00082">
    <property type="entry name" value="HisKA"/>
    <property type="match status" value="1"/>
</dbReference>
<evidence type="ECO:0000256" key="18">
    <source>
        <dbReference type="SAM" id="Coils"/>
    </source>
</evidence>
<comment type="subcellular location">
    <subcellularLocation>
        <location evidence="2">Cell inner membrane</location>
        <topology evidence="2">Multi-pass membrane protein</topology>
    </subcellularLocation>
</comment>
<dbReference type="PROSITE" id="PS50109">
    <property type="entry name" value="HIS_KIN"/>
    <property type="match status" value="1"/>
</dbReference>
<dbReference type="InterPro" id="IPR036890">
    <property type="entry name" value="HATPase_C_sf"/>
</dbReference>
<evidence type="ECO:0000256" key="13">
    <source>
        <dbReference type="ARBA" id="ARBA00022989"/>
    </source>
</evidence>
<feature type="domain" description="HPt" evidence="22">
    <location>
        <begin position="947"/>
        <end position="1055"/>
    </location>
</feature>
<dbReference type="RefSeq" id="WP_244509713.1">
    <property type="nucleotide sequence ID" value="NZ_CP016634.1"/>
</dbReference>
<dbReference type="Pfam" id="PF01627">
    <property type="entry name" value="Hpt"/>
    <property type="match status" value="1"/>
</dbReference>
<dbReference type="CDD" id="cd00088">
    <property type="entry name" value="HPT"/>
    <property type="match status" value="1"/>
</dbReference>
<dbReference type="Pfam" id="PF02518">
    <property type="entry name" value="HATPase_c"/>
    <property type="match status" value="1"/>
</dbReference>
<keyword evidence="8" id="KW-0812">Transmembrane</keyword>
<dbReference type="CDD" id="cd13705">
    <property type="entry name" value="PBP2_BvgS_D1"/>
    <property type="match status" value="1"/>
</dbReference>
<evidence type="ECO:0000256" key="16">
    <source>
        <dbReference type="PROSITE-ProRule" id="PRU00110"/>
    </source>
</evidence>
<dbReference type="FunFam" id="3.30.565.10:FF:000010">
    <property type="entry name" value="Sensor histidine kinase RcsC"/>
    <property type="match status" value="1"/>
</dbReference>
<proteinExistence type="predicted"/>
<name>A0A1B2F0Y4_PSEPU</name>
<keyword evidence="13" id="KW-1133">Transmembrane helix</keyword>
<keyword evidence="11" id="KW-0418">Kinase</keyword>
<dbReference type="GO" id="GO:0005886">
    <property type="term" value="C:plasma membrane"/>
    <property type="evidence" value="ECO:0007669"/>
    <property type="project" value="UniProtKB-SubCell"/>
</dbReference>
<dbReference type="InterPro" id="IPR001638">
    <property type="entry name" value="Solute-binding_3/MltF_N"/>
</dbReference>
<feature type="chain" id="PRO_5008536395" description="histidine kinase" evidence="19">
    <location>
        <begin position="22"/>
        <end position="1062"/>
    </location>
</feature>
<dbReference type="InterPro" id="IPR049870">
    <property type="entry name" value="BvgS-like_periplasmic1"/>
</dbReference>
<dbReference type="InterPro" id="IPR003661">
    <property type="entry name" value="HisK_dim/P_dom"/>
</dbReference>
<dbReference type="InterPro" id="IPR008207">
    <property type="entry name" value="Sig_transdc_His_kin_Hpt_dom"/>
</dbReference>
<evidence type="ECO:0000256" key="7">
    <source>
        <dbReference type="ARBA" id="ARBA00022679"/>
    </source>
</evidence>
<dbReference type="Gene3D" id="3.30.565.10">
    <property type="entry name" value="Histidine kinase-like ATPase, C-terminal domain"/>
    <property type="match status" value="1"/>
</dbReference>
<keyword evidence="9 19" id="KW-0732">Signal</keyword>
<dbReference type="PRINTS" id="PR00344">
    <property type="entry name" value="BCTRLSENSOR"/>
</dbReference>
<keyword evidence="18" id="KW-0175">Coiled coil</keyword>
<organism evidence="23">
    <name type="scientific">Pseudomonas putida</name>
    <name type="common">Arthrobacter siderocapsulatus</name>
    <dbReference type="NCBI Taxonomy" id="303"/>
    <lineage>
        <taxon>Bacteria</taxon>
        <taxon>Pseudomonadati</taxon>
        <taxon>Pseudomonadota</taxon>
        <taxon>Gammaproteobacteria</taxon>
        <taxon>Pseudomonadales</taxon>
        <taxon>Pseudomonadaceae</taxon>
        <taxon>Pseudomonas</taxon>
    </lineage>
</organism>
<evidence type="ECO:0000256" key="14">
    <source>
        <dbReference type="ARBA" id="ARBA00023012"/>
    </source>
</evidence>
<evidence type="ECO:0000256" key="12">
    <source>
        <dbReference type="ARBA" id="ARBA00022840"/>
    </source>
</evidence>
<evidence type="ECO:0000259" key="20">
    <source>
        <dbReference type="PROSITE" id="PS50109"/>
    </source>
</evidence>
<evidence type="ECO:0000313" key="23">
    <source>
        <dbReference type="EMBL" id="ANY85919.1"/>
    </source>
</evidence>
<evidence type="ECO:0000256" key="15">
    <source>
        <dbReference type="ARBA" id="ARBA00023136"/>
    </source>
</evidence>
<keyword evidence="14" id="KW-0902">Two-component regulatory system</keyword>
<dbReference type="PROSITE" id="PS50894">
    <property type="entry name" value="HPT"/>
    <property type="match status" value="1"/>
</dbReference>
<dbReference type="Pfam" id="PF00497">
    <property type="entry name" value="SBP_bac_3"/>
    <property type="match status" value="2"/>
</dbReference>
<dbReference type="SUPFAM" id="SSF47384">
    <property type="entry name" value="Homodimeric domain of signal transducing histidine kinase"/>
    <property type="match status" value="1"/>
</dbReference>
<feature type="modified residue" description="Phosphohistidine" evidence="16">
    <location>
        <position position="999"/>
    </location>
</feature>
<keyword evidence="7" id="KW-0808">Transferase</keyword>
<dbReference type="InterPro" id="IPR003594">
    <property type="entry name" value="HATPase_dom"/>
</dbReference>